<dbReference type="InterPro" id="IPR011992">
    <property type="entry name" value="EF-hand-dom_pair"/>
</dbReference>
<evidence type="ECO:0000313" key="2">
    <source>
        <dbReference type="EMBL" id="CAK9104337.1"/>
    </source>
</evidence>
<protein>
    <recommendedName>
        <fullName evidence="4">EF-hand domain-containing protein</fullName>
    </recommendedName>
</protein>
<organism evidence="2 3">
    <name type="scientific">Durusdinium trenchii</name>
    <dbReference type="NCBI Taxonomy" id="1381693"/>
    <lineage>
        <taxon>Eukaryota</taxon>
        <taxon>Sar</taxon>
        <taxon>Alveolata</taxon>
        <taxon>Dinophyceae</taxon>
        <taxon>Suessiales</taxon>
        <taxon>Symbiodiniaceae</taxon>
        <taxon>Durusdinium</taxon>
    </lineage>
</organism>
<sequence>MTSCQACLDLVAEKKATIEEAENIRAEAQQVISQVQPRVQAATRLVSDALAKAKDNKERIAKRLATAKRTEMRAKLFAKYDEDGDGRWNRKEIAAYAKGEFNFDMPEENLDRILRQVCGGEGASIDCLQILKVSVGIARDEDKGKVKRAERLERERIEREERERREAELQGRVEEVSGDIKARSLVEDEKLDKVFPGPPLAEKDKEAVEISKEDFMRVVRIFYKVVKEIVLSDNLLIEQSDQLRRMDVGEIIEVFQGPMLDPSVGVYRIHGKALKDGIVGWATVAGNQGITFLMPDNNLTSR</sequence>
<evidence type="ECO:0000256" key="1">
    <source>
        <dbReference type="SAM" id="Coils"/>
    </source>
</evidence>
<keyword evidence="3" id="KW-1185">Reference proteome</keyword>
<proteinExistence type="predicted"/>
<dbReference type="Proteomes" id="UP001642464">
    <property type="component" value="Unassembled WGS sequence"/>
</dbReference>
<dbReference type="SUPFAM" id="SSF47473">
    <property type="entry name" value="EF-hand"/>
    <property type="match status" value="1"/>
</dbReference>
<dbReference type="Gene3D" id="1.10.238.10">
    <property type="entry name" value="EF-hand"/>
    <property type="match status" value="1"/>
</dbReference>
<feature type="coiled-coil region" evidence="1">
    <location>
        <begin position="11"/>
        <end position="70"/>
    </location>
</feature>
<dbReference type="EMBL" id="CAXAMM010042350">
    <property type="protein sequence ID" value="CAK9104337.1"/>
    <property type="molecule type" value="Genomic_DNA"/>
</dbReference>
<name>A0ABP0RUL9_9DINO</name>
<comment type="caution">
    <text evidence="2">The sequence shown here is derived from an EMBL/GenBank/DDBJ whole genome shotgun (WGS) entry which is preliminary data.</text>
</comment>
<evidence type="ECO:0008006" key="4">
    <source>
        <dbReference type="Google" id="ProtNLM"/>
    </source>
</evidence>
<gene>
    <name evidence="2" type="ORF">SCF082_LOCUS48697</name>
</gene>
<reference evidence="2 3" key="1">
    <citation type="submission" date="2024-02" db="EMBL/GenBank/DDBJ databases">
        <authorList>
            <person name="Chen Y."/>
            <person name="Shah S."/>
            <person name="Dougan E. K."/>
            <person name="Thang M."/>
            <person name="Chan C."/>
        </authorList>
    </citation>
    <scope>NUCLEOTIDE SEQUENCE [LARGE SCALE GENOMIC DNA]</scope>
</reference>
<evidence type="ECO:0000313" key="3">
    <source>
        <dbReference type="Proteomes" id="UP001642464"/>
    </source>
</evidence>
<keyword evidence="1" id="KW-0175">Coiled coil</keyword>
<accession>A0ABP0RUL9</accession>